<dbReference type="eggNOG" id="COG2805">
    <property type="taxonomic scope" value="Bacteria"/>
</dbReference>
<dbReference type="Proteomes" id="UP000004594">
    <property type="component" value="Unassembled WGS sequence"/>
</dbReference>
<dbReference type="OrthoDB" id="9808272at2"/>
<evidence type="ECO:0000256" key="1">
    <source>
        <dbReference type="ARBA" id="ARBA00006611"/>
    </source>
</evidence>
<dbReference type="GO" id="GO:0016887">
    <property type="term" value="F:ATP hydrolysis activity"/>
    <property type="evidence" value="ECO:0007669"/>
    <property type="project" value="InterPro"/>
</dbReference>
<dbReference type="RefSeq" id="WP_007554873.1">
    <property type="nucleotide sequence ID" value="NZ_AENT01000024.1"/>
</dbReference>
<reference evidence="3 4" key="1">
    <citation type="submission" date="2010-11" db="EMBL/GenBank/DDBJ databases">
        <authorList>
            <person name="Durkin A.S."/>
            <person name="Madupu R."/>
            <person name="Torralba M."/>
            <person name="Gillis M."/>
            <person name="Methe B."/>
            <person name="Sutton G."/>
            <person name="Nelson K.E."/>
        </authorList>
    </citation>
    <scope>NUCLEOTIDE SEQUENCE [LARGE SCALE GENOMIC DNA]</scope>
    <source>
        <strain evidence="3 4">UPII 345-E</strain>
    </source>
</reference>
<accession>E4L9P7</accession>
<dbReference type="InterPro" id="IPR027417">
    <property type="entry name" value="P-loop_NTPase"/>
</dbReference>
<dbReference type="SUPFAM" id="SSF52540">
    <property type="entry name" value="P-loop containing nucleoside triphosphate hydrolases"/>
    <property type="match status" value="1"/>
</dbReference>
<comment type="similarity">
    <text evidence="1">Belongs to the GSP E family.</text>
</comment>
<dbReference type="InterPro" id="IPR001482">
    <property type="entry name" value="T2SS/T4SS_dom"/>
</dbReference>
<organism evidence="3 4">
    <name type="scientific">Dialister micraerophilus UPII 345-E</name>
    <dbReference type="NCBI Taxonomy" id="910314"/>
    <lineage>
        <taxon>Bacteria</taxon>
        <taxon>Bacillati</taxon>
        <taxon>Bacillota</taxon>
        <taxon>Negativicutes</taxon>
        <taxon>Veillonellales</taxon>
        <taxon>Veillonellaceae</taxon>
        <taxon>Dialister</taxon>
    </lineage>
</organism>
<dbReference type="Gene3D" id="3.30.450.90">
    <property type="match status" value="1"/>
</dbReference>
<dbReference type="PANTHER" id="PTHR30486:SF6">
    <property type="entry name" value="TYPE IV PILUS RETRACTATION ATPASE PILT"/>
    <property type="match status" value="1"/>
</dbReference>
<dbReference type="PANTHER" id="PTHR30486">
    <property type="entry name" value="TWITCHING MOTILITY PROTEIN PILT"/>
    <property type="match status" value="1"/>
</dbReference>
<name>E4L9P7_9FIRM</name>
<gene>
    <name evidence="3" type="ORF">HMPREF9220_0475</name>
</gene>
<dbReference type="Pfam" id="PF00437">
    <property type="entry name" value="T2SSE"/>
    <property type="match status" value="1"/>
</dbReference>
<sequence length="334" mass="38256">MKQLFDLINKLTSKYPKLTDIHITENENIIVRELGNLHKTTEKAIDISFINEVIDEKKKNIFKTKNSVDFSLSSNSVRLRLHVYKSSDKTCIAIRILPDLKNIEQNDDLSEEIAQIQSGLVIISGPAGSGKSTFLAQILNKINTKYTKHCITIEDPVEYKFTSEKSLIHQREIGSDVENFHQGVLDSLREDMNVLVIGEMRDENTMRAALLAAETGHLVLTTLHNKTADEAIGRIVHACRDEKEIRQILASQLRFVISQKLYFHNKKIFTLREILKCTKPVARLIRDGKDQQIKSYIELGNDKMITMKQSAMQIARKTKMNFRETEDLLKFVSL</sequence>
<dbReference type="Gene3D" id="3.40.50.300">
    <property type="entry name" value="P-loop containing nucleotide triphosphate hydrolases"/>
    <property type="match status" value="1"/>
</dbReference>
<dbReference type="EMBL" id="AENT01000024">
    <property type="protein sequence ID" value="EFR42584.1"/>
    <property type="molecule type" value="Genomic_DNA"/>
</dbReference>
<protein>
    <submittedName>
        <fullName evidence="3">Twitching motility protein</fullName>
    </submittedName>
</protein>
<feature type="domain" description="Bacterial type II secretion system protein E" evidence="2">
    <location>
        <begin position="67"/>
        <end position="263"/>
    </location>
</feature>
<dbReference type="AlphaFoldDB" id="E4L9P7"/>
<evidence type="ECO:0000313" key="4">
    <source>
        <dbReference type="Proteomes" id="UP000004594"/>
    </source>
</evidence>
<evidence type="ECO:0000259" key="2">
    <source>
        <dbReference type="Pfam" id="PF00437"/>
    </source>
</evidence>
<dbReference type="InterPro" id="IPR050921">
    <property type="entry name" value="T4SS_GSP_E_ATPase"/>
</dbReference>
<evidence type="ECO:0000313" key="3">
    <source>
        <dbReference type="EMBL" id="EFR42584.1"/>
    </source>
</evidence>
<comment type="caution">
    <text evidence="3">The sequence shown here is derived from an EMBL/GenBank/DDBJ whole genome shotgun (WGS) entry which is preliminary data.</text>
</comment>
<proteinExistence type="inferred from homology"/>